<dbReference type="GO" id="GO:0009898">
    <property type="term" value="C:cytoplasmic side of plasma membrane"/>
    <property type="evidence" value="ECO:0007669"/>
    <property type="project" value="TreeGrafter"/>
</dbReference>
<evidence type="ECO:0000256" key="1">
    <source>
        <dbReference type="ARBA" id="ARBA00022741"/>
    </source>
</evidence>
<dbReference type="AlphaFoldDB" id="A0A5C8NLZ3"/>
<name>A0A5C8NLZ3_9ACTN</name>
<dbReference type="InterPro" id="IPR027417">
    <property type="entry name" value="P-loop_NTPase"/>
</dbReference>
<dbReference type="SUPFAM" id="SSF52540">
    <property type="entry name" value="P-loop containing nucleoside triphosphate hydrolases"/>
    <property type="match status" value="1"/>
</dbReference>
<evidence type="ECO:0000313" key="3">
    <source>
        <dbReference type="EMBL" id="TXL62087.1"/>
    </source>
</evidence>
<dbReference type="EMBL" id="VDUX01000002">
    <property type="protein sequence ID" value="TXL62087.1"/>
    <property type="molecule type" value="Genomic_DNA"/>
</dbReference>
<comment type="caution">
    <text evidence="3">The sequence shown here is derived from an EMBL/GenBank/DDBJ whole genome shotgun (WGS) entry which is preliminary data.</text>
</comment>
<dbReference type="GO" id="GO:0005524">
    <property type="term" value="F:ATP binding"/>
    <property type="evidence" value="ECO:0007669"/>
    <property type="project" value="TreeGrafter"/>
</dbReference>
<keyword evidence="4" id="KW-1185">Reference proteome</keyword>
<dbReference type="PANTHER" id="PTHR43384:SF13">
    <property type="entry name" value="SLR0110 PROTEIN"/>
    <property type="match status" value="1"/>
</dbReference>
<sequence length="370" mass="38385">MTDTLVLVAAGGAAWESAGIREIEAAPDLRLVRRCVDVAELLAVTPSSGAHAAVVAAGLPGLDADAVFRLERSGVRVVGVGDGDRCQALGIAVRADPTDIPGAIARMGTPVERAEPEPEQRGRTVAVWGPTGAPGRSTVAVSLAAAQAHAGQDCVLVDADTTGGSIAQMLSVLDEVSGLVAACRAANQGRVAETAEQLLDVEPCLRLLSGIPRADMATQIRAGALDLVLRHLRTAADLVVVDLGATLDPVAELVLGQADVLVVVGRADPVGLTRLVRALHALRDTTTLEPIVVVNQMRPTLGWKERDVADTIARLTGREPAQFVPSDVATLDLAVMRGEAPRDVDPGSPFVQAIDRLVADIPLVRSAVSH</sequence>
<dbReference type="Gene3D" id="3.40.50.300">
    <property type="entry name" value="P-loop containing nucleotide triphosphate hydrolases"/>
    <property type="match status" value="1"/>
</dbReference>
<evidence type="ECO:0000313" key="4">
    <source>
        <dbReference type="Proteomes" id="UP000321571"/>
    </source>
</evidence>
<dbReference type="Proteomes" id="UP000321571">
    <property type="component" value="Unassembled WGS sequence"/>
</dbReference>
<dbReference type="InterPro" id="IPR033756">
    <property type="entry name" value="YlxH/NBP35"/>
</dbReference>
<dbReference type="GO" id="GO:0016887">
    <property type="term" value="F:ATP hydrolysis activity"/>
    <property type="evidence" value="ECO:0007669"/>
    <property type="project" value="TreeGrafter"/>
</dbReference>
<dbReference type="InterPro" id="IPR050625">
    <property type="entry name" value="ParA/MinD_ATPase"/>
</dbReference>
<dbReference type="Pfam" id="PF10609">
    <property type="entry name" value="ParA"/>
    <property type="match status" value="1"/>
</dbReference>
<dbReference type="PANTHER" id="PTHR43384">
    <property type="entry name" value="SEPTUM SITE-DETERMINING PROTEIN MIND HOMOLOG, CHLOROPLASTIC-RELATED"/>
    <property type="match status" value="1"/>
</dbReference>
<evidence type="ECO:0000256" key="2">
    <source>
        <dbReference type="ARBA" id="ARBA00022840"/>
    </source>
</evidence>
<proteinExistence type="predicted"/>
<dbReference type="GO" id="GO:0051782">
    <property type="term" value="P:negative regulation of cell division"/>
    <property type="evidence" value="ECO:0007669"/>
    <property type="project" value="TreeGrafter"/>
</dbReference>
<dbReference type="RefSeq" id="WP_147684426.1">
    <property type="nucleotide sequence ID" value="NZ_VDUX01000002.1"/>
</dbReference>
<dbReference type="OrthoDB" id="3217709at2"/>
<keyword evidence="2" id="KW-0067">ATP-binding</keyword>
<dbReference type="GO" id="GO:0005829">
    <property type="term" value="C:cytosol"/>
    <property type="evidence" value="ECO:0007669"/>
    <property type="project" value="TreeGrafter"/>
</dbReference>
<gene>
    <name evidence="3" type="ORF">FHP06_05085</name>
</gene>
<keyword evidence="1" id="KW-0547">Nucleotide-binding</keyword>
<organism evidence="3 4">
    <name type="scientific">Aeromicrobium terrae</name>
    <dbReference type="NCBI Taxonomy" id="2498846"/>
    <lineage>
        <taxon>Bacteria</taxon>
        <taxon>Bacillati</taxon>
        <taxon>Actinomycetota</taxon>
        <taxon>Actinomycetes</taxon>
        <taxon>Propionibacteriales</taxon>
        <taxon>Nocardioidaceae</taxon>
        <taxon>Aeromicrobium</taxon>
    </lineage>
</organism>
<reference evidence="3 4" key="1">
    <citation type="submission" date="2019-06" db="EMBL/GenBank/DDBJ databases">
        <title>Aeromicrobium sp. nov., isolated from a maize field.</title>
        <authorList>
            <person name="Lin S.-Y."/>
            <person name="Tsai C.-F."/>
            <person name="Young C.-C."/>
        </authorList>
    </citation>
    <scope>NUCLEOTIDE SEQUENCE [LARGE SCALE GENOMIC DNA]</scope>
    <source>
        <strain evidence="3 4">CC-CFT486</strain>
    </source>
</reference>
<protein>
    <submittedName>
        <fullName evidence="3">Uncharacterized protein</fullName>
    </submittedName>
</protein>
<accession>A0A5C8NLZ3</accession>